<dbReference type="GO" id="GO:0019878">
    <property type="term" value="P:lysine biosynthetic process via aminoadipic acid"/>
    <property type="evidence" value="ECO:0007669"/>
    <property type="project" value="TreeGrafter"/>
</dbReference>
<keyword evidence="3 8" id="KW-0808">Transferase</keyword>
<evidence type="ECO:0000313" key="9">
    <source>
        <dbReference type="Proteomes" id="UP000218160"/>
    </source>
</evidence>
<dbReference type="GO" id="GO:0005829">
    <property type="term" value="C:cytosol"/>
    <property type="evidence" value="ECO:0007669"/>
    <property type="project" value="TreeGrafter"/>
</dbReference>
<accession>A0A291BB21</accession>
<dbReference type="PANTHER" id="PTHR12215:SF10">
    <property type="entry name" value="L-AMINOADIPATE-SEMIALDEHYDE DEHYDROGENASE-PHOSPHOPANTETHEINYL TRANSFERASE"/>
    <property type="match status" value="1"/>
</dbReference>
<keyword evidence="4" id="KW-0479">Metal-binding</keyword>
<dbReference type="InterPro" id="IPR004568">
    <property type="entry name" value="Ppantetheine-prot_Trfase_dom"/>
</dbReference>
<dbReference type="InterPro" id="IPR008278">
    <property type="entry name" value="4-PPantetheinyl_Trfase_dom"/>
</dbReference>
<dbReference type="Pfam" id="PF01648">
    <property type="entry name" value="ACPS"/>
    <property type="match status" value="1"/>
</dbReference>
<organism evidence="8 9">
    <name type="scientific">Candidatus Enterovibrio altilux</name>
    <dbReference type="NCBI Taxonomy" id="1927128"/>
    <lineage>
        <taxon>Bacteria</taxon>
        <taxon>Pseudomonadati</taxon>
        <taxon>Pseudomonadota</taxon>
        <taxon>Gammaproteobacteria</taxon>
        <taxon>Vibrionales</taxon>
        <taxon>Vibrionaceae</taxon>
        <taxon>Enterovibrio</taxon>
    </lineage>
</organism>
<evidence type="ECO:0000256" key="5">
    <source>
        <dbReference type="ARBA" id="ARBA00022842"/>
    </source>
</evidence>
<evidence type="ECO:0000313" key="8">
    <source>
        <dbReference type="EMBL" id="ATF10193.1"/>
    </source>
</evidence>
<proteinExistence type="inferred from homology"/>
<evidence type="ECO:0000256" key="4">
    <source>
        <dbReference type="ARBA" id="ARBA00022723"/>
    </source>
</evidence>
<evidence type="ECO:0000256" key="3">
    <source>
        <dbReference type="ARBA" id="ARBA00022679"/>
    </source>
</evidence>
<evidence type="ECO:0000259" key="6">
    <source>
        <dbReference type="Pfam" id="PF01648"/>
    </source>
</evidence>
<dbReference type="NCBIfam" id="TIGR00556">
    <property type="entry name" value="pantethn_trn"/>
    <property type="match status" value="1"/>
</dbReference>
<keyword evidence="8" id="KW-0614">Plasmid</keyword>
<reference evidence="9" key="1">
    <citation type="submission" date="2017-04" db="EMBL/GenBank/DDBJ databases">
        <title>Genome evolution of the luminous symbionts of deep sea anglerfish.</title>
        <authorList>
            <person name="Hendry T.A."/>
        </authorList>
    </citation>
    <scope>NUCLEOTIDE SEQUENCE [LARGE SCALE GENOMIC DNA]</scope>
    <source>
        <plasmid evidence="9">pcc2</plasmid>
    </source>
</reference>
<dbReference type="AlphaFoldDB" id="A0A291BB21"/>
<evidence type="ECO:0000256" key="2">
    <source>
        <dbReference type="ARBA" id="ARBA00010990"/>
    </source>
</evidence>
<dbReference type="InterPro" id="IPR037143">
    <property type="entry name" value="4-PPantetheinyl_Trfase_dom_sf"/>
</dbReference>
<dbReference type="GO" id="GO:0000287">
    <property type="term" value="F:magnesium ion binding"/>
    <property type="evidence" value="ECO:0007669"/>
    <property type="project" value="InterPro"/>
</dbReference>
<evidence type="ECO:0000259" key="7">
    <source>
        <dbReference type="Pfam" id="PF22624"/>
    </source>
</evidence>
<dbReference type="GO" id="GO:0006633">
    <property type="term" value="P:fatty acid biosynthetic process"/>
    <property type="evidence" value="ECO:0007669"/>
    <property type="project" value="InterPro"/>
</dbReference>
<feature type="domain" description="4'-phosphopantetheinyl transferase N-terminal" evidence="7">
    <location>
        <begin position="38"/>
        <end position="121"/>
    </location>
</feature>
<evidence type="ECO:0000256" key="1">
    <source>
        <dbReference type="ARBA" id="ARBA00001946"/>
    </source>
</evidence>
<dbReference type="GO" id="GO:0008897">
    <property type="term" value="F:holo-[acyl-carrier-protein] synthase activity"/>
    <property type="evidence" value="ECO:0007669"/>
    <property type="project" value="InterPro"/>
</dbReference>
<dbReference type="InterPro" id="IPR050559">
    <property type="entry name" value="P-Pant_transferase_sf"/>
</dbReference>
<dbReference type="Proteomes" id="UP000218160">
    <property type="component" value="Plasmid pCC2"/>
</dbReference>
<feature type="domain" description="4'-phosphopantetheinyl transferase" evidence="6">
    <location>
        <begin position="127"/>
        <end position="233"/>
    </location>
</feature>
<dbReference type="InterPro" id="IPR055066">
    <property type="entry name" value="AASDHPPT_N"/>
</dbReference>
<comment type="similarity">
    <text evidence="2">Belongs to the P-Pant transferase superfamily. Gsp/Sfp/HetI/AcpT family.</text>
</comment>
<dbReference type="SUPFAM" id="SSF56214">
    <property type="entry name" value="4'-phosphopantetheinyl transferase"/>
    <property type="match status" value="2"/>
</dbReference>
<dbReference type="Gene3D" id="3.90.470.20">
    <property type="entry name" value="4'-phosphopantetheinyl transferase domain"/>
    <property type="match status" value="2"/>
</dbReference>
<dbReference type="EMBL" id="CP020662">
    <property type="protein sequence ID" value="ATF10193.1"/>
    <property type="molecule type" value="Genomic_DNA"/>
</dbReference>
<keyword evidence="5" id="KW-0460">Magnesium</keyword>
<dbReference type="OrthoDB" id="9808281at2"/>
<name>A0A291BB21_9GAMM</name>
<protein>
    <submittedName>
        <fullName evidence="8">4'-phosphopantetheinyl transferase</fullName>
    </submittedName>
</protein>
<gene>
    <name evidence="8" type="ORF">BTN50_1761</name>
</gene>
<comment type="cofactor">
    <cofactor evidence="1">
        <name>Mg(2+)</name>
        <dbReference type="ChEBI" id="CHEBI:18420"/>
    </cofactor>
</comment>
<keyword evidence="9" id="KW-1185">Reference proteome</keyword>
<dbReference type="PANTHER" id="PTHR12215">
    <property type="entry name" value="PHOSPHOPANTETHEINE TRANSFERASE"/>
    <property type="match status" value="1"/>
</dbReference>
<dbReference type="KEGG" id="elux:BTN50_1761"/>
<dbReference type="Pfam" id="PF22624">
    <property type="entry name" value="AASDHPPT_N"/>
    <property type="match status" value="1"/>
</dbReference>
<sequence length="268" mass="31695">MKSKSKQKTSIMKIAENETHIWFTYDEEINHDFALNNYVPFLSHQELEQYQKLYFDKRKHQYLVTRMLVRNVLSRYLKGIPAEDIEFITNDHKKPYVLPEQLVLPLQFNISHTEKMIVIAVSVGIEIGIDVEYLDRNNSAFEIAERFFAENEYQYLKALPDDQQKQRFFSLWTLKEAYIKACGKGLYIPLDEFCFSYPSFNTIDINFSTYRHDDPTNWQFWQIQPSKQHLVSLAVKQSEQHPQNLIMYKTTHLLGSEVVSYPVVASKC</sequence>
<geneLocation type="plasmid" evidence="9">
    <name>pcc2</name>
</geneLocation>